<organism evidence="1 2">
    <name type="scientific">Cellulophaga fucicola</name>
    <dbReference type="NCBI Taxonomy" id="76595"/>
    <lineage>
        <taxon>Bacteria</taxon>
        <taxon>Pseudomonadati</taxon>
        <taxon>Bacteroidota</taxon>
        <taxon>Flavobacteriia</taxon>
        <taxon>Flavobacteriales</taxon>
        <taxon>Flavobacteriaceae</taxon>
        <taxon>Cellulophaga</taxon>
    </lineage>
</organism>
<gene>
    <name evidence="1" type="ORF">SAMN05660313_03121</name>
</gene>
<evidence type="ECO:0000313" key="1">
    <source>
        <dbReference type="EMBL" id="SFW65391.1"/>
    </source>
</evidence>
<proteinExistence type="predicted"/>
<reference evidence="2" key="1">
    <citation type="submission" date="2016-11" db="EMBL/GenBank/DDBJ databases">
        <authorList>
            <person name="Varghese N."/>
            <person name="Submissions S."/>
        </authorList>
    </citation>
    <scope>NUCLEOTIDE SEQUENCE [LARGE SCALE GENOMIC DNA]</scope>
    <source>
        <strain evidence="2">DSM 24786</strain>
    </source>
</reference>
<keyword evidence="2" id="KW-1185">Reference proteome</keyword>
<dbReference type="STRING" id="76595.SAMN05660313_03121"/>
<dbReference type="AlphaFoldDB" id="A0A1K1QZP8"/>
<sequence>MYDTGSSGFNIDHLFAQKNNIDLIKKDISISLGDTFNRSLTKEDNIRSVLVNEFDFNAFHKATINLDFFKQFNVKIDYHKKLITLSNNEEQNLKQSNSILLSKNKDNLYLYGFYEIYSTVSIGDTVISGYFMVDTGNGRYVTLLNYPNNNLNELKKSIENNFSYVDVAMRIAHSSGLNNTLITNKTKVLIGNKTYNGVLVDIANTTLNNFPKNKFIGFIGGGMLKHFTIYSSQNKLILEQSRDKVKIASELITDGFKIIKRGKKAFVSTTFTNKTNTSEVSLNDQILEINNTPVKDLSKTEIEQLKTKLGNIISYKLKRKKNVFFIKTTVKNFLE</sequence>
<dbReference type="InterPro" id="IPR036034">
    <property type="entry name" value="PDZ_sf"/>
</dbReference>
<dbReference type="EMBL" id="FPIY01000006">
    <property type="protein sequence ID" value="SFW65391.1"/>
    <property type="molecule type" value="Genomic_DNA"/>
</dbReference>
<dbReference type="SUPFAM" id="SSF50156">
    <property type="entry name" value="PDZ domain-like"/>
    <property type="match status" value="1"/>
</dbReference>
<dbReference type="Proteomes" id="UP000183257">
    <property type="component" value="Unassembled WGS sequence"/>
</dbReference>
<name>A0A1K1QZP8_9FLAO</name>
<evidence type="ECO:0000313" key="2">
    <source>
        <dbReference type="Proteomes" id="UP000183257"/>
    </source>
</evidence>
<evidence type="ECO:0008006" key="3">
    <source>
        <dbReference type="Google" id="ProtNLM"/>
    </source>
</evidence>
<accession>A0A1K1QZP8</accession>
<protein>
    <recommendedName>
        <fullName evidence="3">PDZ domain-containing protein</fullName>
    </recommendedName>
</protein>